<accession>A0A1F5YFL8</accession>
<comment type="caution">
    <text evidence="2">The sequence shown here is derived from an EMBL/GenBank/DDBJ whole genome shotgun (WGS) entry which is preliminary data.</text>
</comment>
<feature type="transmembrane region" description="Helical" evidence="1">
    <location>
        <begin position="20"/>
        <end position="43"/>
    </location>
</feature>
<dbReference type="Proteomes" id="UP000176992">
    <property type="component" value="Unassembled WGS sequence"/>
</dbReference>
<protein>
    <recommendedName>
        <fullName evidence="4">SH3b domain-containing protein</fullName>
    </recommendedName>
</protein>
<organism evidence="2 3">
    <name type="scientific">Candidatus Glassbacteria bacterium GWA2_58_10</name>
    <dbReference type="NCBI Taxonomy" id="1817865"/>
    <lineage>
        <taxon>Bacteria</taxon>
        <taxon>Candidatus Glassiibacteriota</taxon>
    </lineage>
</organism>
<gene>
    <name evidence="2" type="ORF">A2Z86_08675</name>
</gene>
<dbReference type="EMBL" id="MFIV01000051">
    <property type="protein sequence ID" value="OGF98988.1"/>
    <property type="molecule type" value="Genomic_DNA"/>
</dbReference>
<sequence>MPTFWNKLARPEFVAGHYRGIILTAVLINTTLIVFLVVYIWTYGLELHGARQMAGQGFPGGKETLLPVEMTVQADRIIVWSKPGGVNKGASSRGILEKGEKVQVLDRVEFEGAIWLEVALVGRRGWGKAEGLN</sequence>
<keyword evidence="1" id="KW-0472">Membrane</keyword>
<keyword evidence="1" id="KW-1133">Transmembrane helix</keyword>
<dbReference type="AlphaFoldDB" id="A0A1F5YFL8"/>
<evidence type="ECO:0000313" key="3">
    <source>
        <dbReference type="Proteomes" id="UP000176992"/>
    </source>
</evidence>
<keyword evidence="1" id="KW-0812">Transmembrane</keyword>
<proteinExistence type="predicted"/>
<evidence type="ECO:0008006" key="4">
    <source>
        <dbReference type="Google" id="ProtNLM"/>
    </source>
</evidence>
<evidence type="ECO:0000256" key="1">
    <source>
        <dbReference type="SAM" id="Phobius"/>
    </source>
</evidence>
<reference evidence="2 3" key="1">
    <citation type="journal article" date="2016" name="Nat. Commun.">
        <title>Thousands of microbial genomes shed light on interconnected biogeochemical processes in an aquifer system.</title>
        <authorList>
            <person name="Anantharaman K."/>
            <person name="Brown C.T."/>
            <person name="Hug L.A."/>
            <person name="Sharon I."/>
            <person name="Castelle C.J."/>
            <person name="Probst A.J."/>
            <person name="Thomas B.C."/>
            <person name="Singh A."/>
            <person name="Wilkins M.J."/>
            <person name="Karaoz U."/>
            <person name="Brodie E.L."/>
            <person name="Williams K.H."/>
            <person name="Hubbard S.S."/>
            <person name="Banfield J.F."/>
        </authorList>
    </citation>
    <scope>NUCLEOTIDE SEQUENCE [LARGE SCALE GENOMIC DNA]</scope>
</reference>
<name>A0A1F5YFL8_9BACT</name>
<evidence type="ECO:0000313" key="2">
    <source>
        <dbReference type="EMBL" id="OGF98988.1"/>
    </source>
</evidence>